<dbReference type="AlphaFoldDB" id="A0A1J4JQF5"/>
<accession>A0A1J4JQF5</accession>
<reference evidence="1" key="1">
    <citation type="submission" date="2016-10" db="EMBL/GenBank/DDBJ databases">
        <authorList>
            <person name="Benchimol M."/>
            <person name="Almeida L.G."/>
            <person name="Vasconcelos A.T."/>
            <person name="Perreira-Neves A."/>
            <person name="Rosa I.A."/>
            <person name="Tasca T."/>
            <person name="Bogo M.R."/>
            <person name="de Souza W."/>
        </authorList>
    </citation>
    <scope>NUCLEOTIDE SEQUENCE [LARGE SCALE GENOMIC DNA]</scope>
    <source>
        <strain evidence="1">K</strain>
    </source>
</reference>
<gene>
    <name evidence="1" type="ORF">TRFO_31947</name>
</gene>
<evidence type="ECO:0000313" key="1">
    <source>
        <dbReference type="EMBL" id="OHT01275.1"/>
    </source>
</evidence>
<dbReference type="EMBL" id="MLAK01000919">
    <property type="protein sequence ID" value="OHT01275.1"/>
    <property type="molecule type" value="Genomic_DNA"/>
</dbReference>
<dbReference type="GeneID" id="94842928"/>
<proteinExistence type="predicted"/>
<name>A0A1J4JQF5_9EUKA</name>
<dbReference type="RefSeq" id="XP_068354411.1">
    <property type="nucleotide sequence ID" value="XM_068508224.1"/>
</dbReference>
<sequence length="567" mass="64961">MFFITLLTYIFYDGQNNSNINKLKDGNMKSHQNDTISLLQEISGALKLTFKSDLNDGKGAIELDWGSLTGEFSYFKAERYIDDNTVPQTISTMDFIHGEDVKVLNIYPRKVDNFQQTAYFLFSGESEWKEYPKSASLKVWMEGGKYKATLDVDDNDATLFAPYGEVTLEDGQKHQLIKVDLINNVEFQKNPNKIFDYDVVMIGTWDCNDAFWSSDNRGNANTNEALERFIQQGYGVLFGHDTLGFRFGRNYSYGPLAKYLNIKLGVWNTEKPNTTELDYNYQTMYHSKQAIIKKEGILTNFPWSIGKVGTVLEIPETHTCSQITYSDVLLEMGSLSGCHMPPEDGEKDGNYKFYLTANNNVAMIQTGHSKCESTADERKIMANTLFYLKQRSEKKSVIDYDGFDRANPLKPQLISIRYSVDTKIHLFLKSEDQGTKYAYQIYGYQDATGTVAYRWSSREEIEIISGIDKYKYYIDENENVVKSIDSFTHEITPANQDSPVEIISDNSLTQAKPYIHIYSIDKNGYTSEVSTFLIPTATEQFTYKAYAVHNLNKIMFDITLFLMMLQQ</sequence>
<evidence type="ECO:0000313" key="2">
    <source>
        <dbReference type="Proteomes" id="UP000179807"/>
    </source>
</evidence>
<organism evidence="1 2">
    <name type="scientific">Tritrichomonas foetus</name>
    <dbReference type="NCBI Taxonomy" id="1144522"/>
    <lineage>
        <taxon>Eukaryota</taxon>
        <taxon>Metamonada</taxon>
        <taxon>Parabasalia</taxon>
        <taxon>Tritrichomonadida</taxon>
        <taxon>Tritrichomonadidae</taxon>
        <taxon>Tritrichomonas</taxon>
    </lineage>
</organism>
<protein>
    <submittedName>
        <fullName evidence="1">Uncharacterized protein</fullName>
    </submittedName>
</protein>
<dbReference type="VEuPathDB" id="TrichDB:TRFO_31947"/>
<comment type="caution">
    <text evidence="1">The sequence shown here is derived from an EMBL/GenBank/DDBJ whole genome shotgun (WGS) entry which is preliminary data.</text>
</comment>
<dbReference type="Proteomes" id="UP000179807">
    <property type="component" value="Unassembled WGS sequence"/>
</dbReference>
<keyword evidence="2" id="KW-1185">Reference proteome</keyword>
<dbReference type="OrthoDB" id="10609333at2759"/>